<dbReference type="HOGENOM" id="CLU_075826_2_0_4"/>
<dbReference type="GO" id="GO:0008168">
    <property type="term" value="F:methyltransferase activity"/>
    <property type="evidence" value="ECO:0007669"/>
    <property type="project" value="UniProtKB-KW"/>
</dbReference>
<dbReference type="PANTHER" id="PTHR43542:SF1">
    <property type="entry name" value="METHYLTRANSFERASE"/>
    <property type="match status" value="1"/>
</dbReference>
<keyword evidence="2 3" id="KW-0808">Transferase</keyword>
<name>U5N8C6_9BURK</name>
<dbReference type="GO" id="GO:0031167">
    <property type="term" value="P:rRNA methylation"/>
    <property type="evidence" value="ECO:0007669"/>
    <property type="project" value="InterPro"/>
</dbReference>
<reference evidence="3 4" key="1">
    <citation type="journal article" date="2013" name="Genome Biol.">
        <title>Genomic analysis reveals key aspects of prokaryotic symbiosis in the phototrophic consortium "Chlorochromatium aggregatum".</title>
        <authorList>
            <person name="Liu Z."/>
            <person name="Muller J."/>
            <person name="Li T."/>
            <person name="Alvey R.M."/>
            <person name="Vogl K."/>
            <person name="Frigaard N.U."/>
            <person name="Rockwell N.C."/>
            <person name="Boyd E.S."/>
            <person name="Tomsho L.P."/>
            <person name="Schuster S.C."/>
            <person name="Henke P."/>
            <person name="Rohde M."/>
            <person name="Overmann J."/>
            <person name="Bryant D.A."/>
        </authorList>
    </citation>
    <scope>NUCLEOTIDE SEQUENCE [LARGE SCALE GENOMIC DNA]</scope>
    <source>
        <strain evidence="3">CR</strain>
    </source>
</reference>
<dbReference type="InterPro" id="IPR004398">
    <property type="entry name" value="RNA_MeTrfase_RsmD"/>
</dbReference>
<dbReference type="EMBL" id="CP004885">
    <property type="protein sequence ID" value="AGX86419.1"/>
    <property type="molecule type" value="Genomic_DNA"/>
</dbReference>
<gene>
    <name evidence="3" type="primary">rsmD</name>
    <name evidence="3" type="ORF">Cenrod_0295</name>
</gene>
<proteinExistence type="predicted"/>
<evidence type="ECO:0000256" key="1">
    <source>
        <dbReference type="ARBA" id="ARBA00022603"/>
    </source>
</evidence>
<accession>U5N8C6</accession>
<dbReference type="eggNOG" id="COG0742">
    <property type="taxonomic scope" value="Bacteria"/>
</dbReference>
<dbReference type="SUPFAM" id="SSF53335">
    <property type="entry name" value="S-adenosyl-L-methionine-dependent methyltransferases"/>
    <property type="match status" value="1"/>
</dbReference>
<evidence type="ECO:0000256" key="2">
    <source>
        <dbReference type="ARBA" id="ARBA00022679"/>
    </source>
</evidence>
<dbReference type="Gene3D" id="3.40.50.150">
    <property type="entry name" value="Vaccinia Virus protein VP39"/>
    <property type="match status" value="1"/>
</dbReference>
<dbReference type="Pfam" id="PF03602">
    <property type="entry name" value="Cons_hypoth95"/>
    <property type="match status" value="1"/>
</dbReference>
<dbReference type="NCBIfam" id="TIGR00095">
    <property type="entry name" value="16S rRNA (guanine(966)-N(2))-methyltransferase RsmD"/>
    <property type="match status" value="1"/>
</dbReference>
<dbReference type="KEGG" id="cbx:Cenrod_0295"/>
<dbReference type="PANTHER" id="PTHR43542">
    <property type="entry name" value="METHYLTRANSFERASE"/>
    <property type="match status" value="1"/>
</dbReference>
<protein>
    <submittedName>
        <fullName evidence="3">Ribosomal RNA small subunit methyltransferase D</fullName>
    </submittedName>
</protein>
<dbReference type="AlphaFoldDB" id="U5N8C6"/>
<dbReference type="InterPro" id="IPR029063">
    <property type="entry name" value="SAM-dependent_MTases_sf"/>
</dbReference>
<organism evidence="3 4">
    <name type="scientific">Candidatus Symbiobacter mobilis CR</name>
    <dbReference type="NCBI Taxonomy" id="946483"/>
    <lineage>
        <taxon>Bacteria</taxon>
        <taxon>Pseudomonadati</taxon>
        <taxon>Pseudomonadota</taxon>
        <taxon>Betaproteobacteria</taxon>
        <taxon>Burkholderiales</taxon>
        <taxon>Comamonadaceae</taxon>
    </lineage>
</organism>
<sequence length="252" mass="26581">MVCGFLFGVDSSSITRLDRVCMSGSSSTERLSVQPLVRPTAPHTVRLIGGAFRGRKLPVLDAPGLRPTPNRVRETLFNWLGQDLRGRRCIDAFAGTGALGFEAASRGAVAVAMVDRNPAVVARLRAACKALGAGQVQVQCGDAMAALQRCAAGSMDVVFLDPPFQEDVAMADLLRWAARAIGPHGCVYLESGQPWEPKALHPLRLHRHTRAGAVHAHLLVPGADGAASLVDGNAHVSATVCAHVGMEGRKNG</sequence>
<keyword evidence="1 3" id="KW-0489">Methyltransferase</keyword>
<dbReference type="Proteomes" id="UP000017184">
    <property type="component" value="Chromosome"/>
</dbReference>
<evidence type="ECO:0000313" key="4">
    <source>
        <dbReference type="Proteomes" id="UP000017184"/>
    </source>
</evidence>
<dbReference type="STRING" id="946483.Cenrod_0295"/>
<dbReference type="CDD" id="cd02440">
    <property type="entry name" value="AdoMet_MTases"/>
    <property type="match status" value="1"/>
</dbReference>
<evidence type="ECO:0000313" key="3">
    <source>
        <dbReference type="EMBL" id="AGX86419.1"/>
    </source>
</evidence>
<keyword evidence="4" id="KW-1185">Reference proteome</keyword>
<dbReference type="PATRIC" id="fig|946483.4.peg.294"/>